<evidence type="ECO:0000256" key="2">
    <source>
        <dbReference type="ARBA" id="ARBA00022448"/>
    </source>
</evidence>
<dbReference type="Proteomes" id="UP000675284">
    <property type="component" value="Unassembled WGS sequence"/>
</dbReference>
<feature type="transmembrane region" description="Helical" evidence="7">
    <location>
        <begin position="12"/>
        <end position="37"/>
    </location>
</feature>
<dbReference type="EMBL" id="JAGSOT010000003">
    <property type="protein sequence ID" value="MBR7794705.1"/>
    <property type="molecule type" value="Genomic_DNA"/>
</dbReference>
<evidence type="ECO:0000256" key="6">
    <source>
        <dbReference type="ARBA" id="ARBA00023136"/>
    </source>
</evidence>
<evidence type="ECO:0000256" key="5">
    <source>
        <dbReference type="ARBA" id="ARBA00022989"/>
    </source>
</evidence>
<keyword evidence="3" id="KW-1003">Cell membrane</keyword>
<accession>A0A941DQF0</accession>
<gene>
    <name evidence="9" type="ORF">KCX74_01460</name>
</gene>
<keyword evidence="2" id="KW-0813">Transport</keyword>
<comment type="caution">
    <text evidence="9">The sequence shown here is derived from an EMBL/GenBank/DDBJ whole genome shotgun (WGS) entry which is preliminary data.</text>
</comment>
<dbReference type="PANTHER" id="PTHR43266">
    <property type="entry name" value="MACROLIDE-EFFLUX PROTEIN"/>
    <property type="match status" value="1"/>
</dbReference>
<name>A0A941DQF0_9BACI</name>
<keyword evidence="5 7" id="KW-1133">Transmembrane helix</keyword>
<dbReference type="Pfam" id="PF07690">
    <property type="entry name" value="MFS_1"/>
    <property type="match status" value="1"/>
</dbReference>
<feature type="transmembrane region" description="Helical" evidence="7">
    <location>
        <begin position="371"/>
        <end position="394"/>
    </location>
</feature>
<evidence type="ECO:0000313" key="10">
    <source>
        <dbReference type="Proteomes" id="UP000675284"/>
    </source>
</evidence>
<keyword evidence="4 7" id="KW-0812">Transmembrane</keyword>
<feature type="transmembrane region" description="Helical" evidence="7">
    <location>
        <begin position="43"/>
        <end position="64"/>
    </location>
</feature>
<evidence type="ECO:0000256" key="1">
    <source>
        <dbReference type="ARBA" id="ARBA00004651"/>
    </source>
</evidence>
<reference evidence="9" key="1">
    <citation type="submission" date="2021-04" db="EMBL/GenBank/DDBJ databases">
        <title>Isolation and polyphasic classification of algal microorganism.</title>
        <authorList>
            <person name="Wang S."/>
        </authorList>
    </citation>
    <scope>NUCLEOTIDE SEQUENCE</scope>
    <source>
        <strain evidence="9">720a</strain>
    </source>
</reference>
<dbReference type="InterPro" id="IPR020846">
    <property type="entry name" value="MFS_dom"/>
</dbReference>
<dbReference type="PROSITE" id="PS50850">
    <property type="entry name" value="MFS"/>
    <property type="match status" value="1"/>
</dbReference>
<evidence type="ECO:0000259" key="8">
    <source>
        <dbReference type="PROSITE" id="PS50850"/>
    </source>
</evidence>
<keyword evidence="10" id="KW-1185">Reference proteome</keyword>
<keyword evidence="6 7" id="KW-0472">Membrane</keyword>
<dbReference type="InterPro" id="IPR011701">
    <property type="entry name" value="MFS"/>
</dbReference>
<feature type="transmembrane region" description="Helical" evidence="7">
    <location>
        <begin position="164"/>
        <end position="183"/>
    </location>
</feature>
<sequence>MVVALREWRNPLLLLLGIGISNLGGWIYLIALNLIVLEWTGSPLAVSILYMLKPIASIFSSFWAGSYIDRLNKRKLMINLDICRGILILILPFISKLWIMYGIVFVINIADSIFGHTSMVYFTKLIPKKNRQRFNALRNFTSSCGFLLGPSIAGLLFLLGSPFLAIHLNGVFLLLSAVILLILPNVDAKNNSEVASVSWQMIKSDWKTVVTFSKTSMYIVTVYLLFSGVTVLMTAIDSLEAALATDALSFSESEYGLLVSIAGVGFIIGSIVNSVIANWVKNYYLIGLGVLVTAIGYLIFAFSTNYGMAAIGFFVIMFALSFANTGFMTFYQNNVPVDLMGRFSSIFGIVEAFFIIFLTGAFGLIAELIAIRPVMITGSIVLLVLGLIICSVVLKSSKRQFYKLDKDAIS</sequence>
<dbReference type="Gene3D" id="1.20.1250.20">
    <property type="entry name" value="MFS general substrate transporter like domains"/>
    <property type="match status" value="1"/>
</dbReference>
<feature type="transmembrane region" description="Helical" evidence="7">
    <location>
        <begin position="308"/>
        <end position="331"/>
    </location>
</feature>
<dbReference type="InterPro" id="IPR022324">
    <property type="entry name" value="Bacilysin_exporter_BacE_put"/>
</dbReference>
<feature type="transmembrane region" description="Helical" evidence="7">
    <location>
        <begin position="217"/>
        <end position="236"/>
    </location>
</feature>
<dbReference type="GO" id="GO:0005886">
    <property type="term" value="C:plasma membrane"/>
    <property type="evidence" value="ECO:0007669"/>
    <property type="project" value="UniProtKB-SubCell"/>
</dbReference>
<feature type="transmembrane region" description="Helical" evidence="7">
    <location>
        <begin position="283"/>
        <end position="302"/>
    </location>
</feature>
<dbReference type="GO" id="GO:0022857">
    <property type="term" value="F:transmembrane transporter activity"/>
    <property type="evidence" value="ECO:0007669"/>
    <property type="project" value="InterPro"/>
</dbReference>
<evidence type="ECO:0000256" key="7">
    <source>
        <dbReference type="SAM" id="Phobius"/>
    </source>
</evidence>
<organism evidence="9 10">
    <name type="scientific">Virgibacillus salarius</name>
    <dbReference type="NCBI Taxonomy" id="447199"/>
    <lineage>
        <taxon>Bacteria</taxon>
        <taxon>Bacillati</taxon>
        <taxon>Bacillota</taxon>
        <taxon>Bacilli</taxon>
        <taxon>Bacillales</taxon>
        <taxon>Bacillaceae</taxon>
        <taxon>Virgibacillus</taxon>
    </lineage>
</organism>
<dbReference type="AlphaFoldDB" id="A0A941DQF0"/>
<dbReference type="CDD" id="cd06173">
    <property type="entry name" value="MFS_MefA_like"/>
    <property type="match status" value="1"/>
</dbReference>
<evidence type="ECO:0000313" key="9">
    <source>
        <dbReference type="EMBL" id="MBR7794705.1"/>
    </source>
</evidence>
<dbReference type="PANTHER" id="PTHR43266:SF2">
    <property type="entry name" value="MAJOR FACILITATOR SUPERFAMILY (MFS) PROFILE DOMAIN-CONTAINING PROTEIN"/>
    <property type="match status" value="1"/>
</dbReference>
<dbReference type="RefSeq" id="WP_026680071.1">
    <property type="nucleotide sequence ID" value="NZ_JAGSOT010000003.1"/>
</dbReference>
<evidence type="ECO:0000256" key="4">
    <source>
        <dbReference type="ARBA" id="ARBA00022692"/>
    </source>
</evidence>
<protein>
    <submittedName>
        <fullName evidence="9">MFS transporter</fullName>
    </submittedName>
</protein>
<feature type="domain" description="Major facilitator superfamily (MFS) profile" evidence="8">
    <location>
        <begin position="10"/>
        <end position="398"/>
    </location>
</feature>
<dbReference type="InterPro" id="IPR036259">
    <property type="entry name" value="MFS_trans_sf"/>
</dbReference>
<dbReference type="PRINTS" id="PR01988">
    <property type="entry name" value="EXPORTERBACE"/>
</dbReference>
<feature type="transmembrane region" description="Helical" evidence="7">
    <location>
        <begin position="256"/>
        <end position="276"/>
    </location>
</feature>
<feature type="transmembrane region" description="Helical" evidence="7">
    <location>
        <begin position="343"/>
        <end position="365"/>
    </location>
</feature>
<dbReference type="SUPFAM" id="SSF103473">
    <property type="entry name" value="MFS general substrate transporter"/>
    <property type="match status" value="1"/>
</dbReference>
<comment type="subcellular location">
    <subcellularLocation>
        <location evidence="1">Cell membrane</location>
        <topology evidence="1">Multi-pass membrane protein</topology>
    </subcellularLocation>
</comment>
<evidence type="ECO:0000256" key="3">
    <source>
        <dbReference type="ARBA" id="ARBA00022475"/>
    </source>
</evidence>
<proteinExistence type="predicted"/>